<organism evidence="1 2">
    <name type="scientific">Buttiauxella brennerae ATCC 51605</name>
    <dbReference type="NCBI Taxonomy" id="1354251"/>
    <lineage>
        <taxon>Bacteria</taxon>
        <taxon>Pseudomonadati</taxon>
        <taxon>Pseudomonadota</taxon>
        <taxon>Gammaproteobacteria</taxon>
        <taxon>Enterobacterales</taxon>
        <taxon>Enterobacteriaceae</taxon>
        <taxon>Buttiauxella</taxon>
    </lineage>
</organism>
<protein>
    <submittedName>
        <fullName evidence="1">Uncharacterized protein</fullName>
    </submittedName>
</protein>
<dbReference type="AlphaFoldDB" id="A0A1B7IRQ5"/>
<reference evidence="1 2" key="1">
    <citation type="submission" date="2016-04" db="EMBL/GenBank/DDBJ databases">
        <title>ATOL: Assembling a taxonomically balanced genome-scale reconstruction of the evolutionary history of the Enterobacteriaceae.</title>
        <authorList>
            <person name="Plunkett G.III."/>
            <person name="Neeno-Eckwall E.C."/>
            <person name="Glasner J.D."/>
            <person name="Perna N.T."/>
        </authorList>
    </citation>
    <scope>NUCLEOTIDE SEQUENCE [LARGE SCALE GENOMIC DNA]</scope>
    <source>
        <strain evidence="1 2">ATCC 51605</strain>
    </source>
</reference>
<evidence type="ECO:0000313" key="2">
    <source>
        <dbReference type="Proteomes" id="UP000078410"/>
    </source>
</evidence>
<accession>A0A1B7IRQ5</accession>
<proteinExistence type="predicted"/>
<dbReference type="Proteomes" id="UP000078410">
    <property type="component" value="Unassembled WGS sequence"/>
</dbReference>
<comment type="caution">
    <text evidence="1">The sequence shown here is derived from an EMBL/GenBank/DDBJ whole genome shotgun (WGS) entry which is preliminary data.</text>
</comment>
<keyword evidence="2" id="KW-1185">Reference proteome</keyword>
<dbReference type="EMBL" id="LXER01000015">
    <property type="protein sequence ID" value="OAT32466.1"/>
    <property type="molecule type" value="Genomic_DNA"/>
</dbReference>
<evidence type="ECO:0000313" key="1">
    <source>
        <dbReference type="EMBL" id="OAT32466.1"/>
    </source>
</evidence>
<gene>
    <name evidence="1" type="ORF">M975_1601</name>
</gene>
<sequence length="50" mass="5920">MTLVCWFSLNFTINLMLKMMLFIHHVDEWFLIENYSAILPETATLALQIC</sequence>
<name>A0A1B7IRQ5_9ENTR</name>
<dbReference type="PATRIC" id="fig|1354251.4.peg.1654"/>